<name>A0A1H9FEU0_9PSEU</name>
<dbReference type="AlphaFoldDB" id="A0A1H9FEU0"/>
<keyword evidence="2" id="KW-1185">Reference proteome</keyword>
<dbReference type="RefSeq" id="WP_143091492.1">
    <property type="nucleotide sequence ID" value="NZ_FOFV01000002.1"/>
</dbReference>
<evidence type="ECO:0000313" key="1">
    <source>
        <dbReference type="EMBL" id="SEQ36447.1"/>
    </source>
</evidence>
<dbReference type="STRING" id="65499.SAMN04488000_102659"/>
<proteinExistence type="predicted"/>
<accession>A0A1H9FEU0</accession>
<dbReference type="EMBL" id="FOFV01000002">
    <property type="protein sequence ID" value="SEQ36447.1"/>
    <property type="molecule type" value="Genomic_DNA"/>
</dbReference>
<reference evidence="2" key="1">
    <citation type="submission" date="2016-10" db="EMBL/GenBank/DDBJ databases">
        <authorList>
            <person name="Varghese N."/>
            <person name="Submissions S."/>
        </authorList>
    </citation>
    <scope>NUCLEOTIDE SEQUENCE [LARGE SCALE GENOMIC DNA]</scope>
    <source>
        <strain evidence="2">DSM 44437</strain>
    </source>
</reference>
<dbReference type="Proteomes" id="UP000199503">
    <property type="component" value="Unassembled WGS sequence"/>
</dbReference>
<evidence type="ECO:0000313" key="2">
    <source>
        <dbReference type="Proteomes" id="UP000199503"/>
    </source>
</evidence>
<organism evidence="1 2">
    <name type="scientific">Lentzea albida</name>
    <dbReference type="NCBI Taxonomy" id="65499"/>
    <lineage>
        <taxon>Bacteria</taxon>
        <taxon>Bacillati</taxon>
        <taxon>Actinomycetota</taxon>
        <taxon>Actinomycetes</taxon>
        <taxon>Pseudonocardiales</taxon>
        <taxon>Pseudonocardiaceae</taxon>
        <taxon>Lentzea</taxon>
    </lineage>
</organism>
<protein>
    <submittedName>
        <fullName evidence="1">Uncharacterized protein</fullName>
    </submittedName>
</protein>
<sequence length="101" mass="10764">MTGVCLGPAGVARGRGAGATRGGRVLRCADVVRGWRGAEALRGAREPQDVVRVGRRRQDAAVASERWGMDVRCVARERQDRKAACVTRGAAGEPETVEYTA</sequence>
<gene>
    <name evidence="1" type="ORF">SAMN04488000_102659</name>
</gene>